<dbReference type="GO" id="GO:0009523">
    <property type="term" value="C:photosystem II"/>
    <property type="evidence" value="ECO:0007669"/>
    <property type="project" value="InterPro"/>
</dbReference>
<dbReference type="Gene3D" id="1.20.58.810">
    <property type="entry name" value="Photosystem II Pbs27"/>
    <property type="match status" value="1"/>
</dbReference>
<protein>
    <recommendedName>
        <fullName evidence="8">Photosystem II Psb27 protein</fullName>
    </recommendedName>
</protein>
<name>A0A388K633_CHABU</name>
<accession>A0A388K633</accession>
<dbReference type="EMBL" id="BFEA01000061">
    <property type="protein sequence ID" value="GBG65403.1"/>
    <property type="molecule type" value="Genomic_DNA"/>
</dbReference>
<dbReference type="FunFam" id="1.20.58.810:FF:000001">
    <property type="entry name" value="Photosystem II lipoprotein Psb27"/>
    <property type="match status" value="1"/>
</dbReference>
<evidence type="ECO:0008006" key="8">
    <source>
        <dbReference type="Google" id="ProtNLM"/>
    </source>
</evidence>
<organism evidence="6 7">
    <name type="scientific">Chara braunii</name>
    <name type="common">Braun's stonewort</name>
    <dbReference type="NCBI Taxonomy" id="69332"/>
    <lineage>
        <taxon>Eukaryota</taxon>
        <taxon>Viridiplantae</taxon>
        <taxon>Streptophyta</taxon>
        <taxon>Charophyceae</taxon>
        <taxon>Charales</taxon>
        <taxon>Characeae</taxon>
        <taxon>Chara</taxon>
    </lineage>
</organism>
<dbReference type="GO" id="GO:0010207">
    <property type="term" value="P:photosystem II assembly"/>
    <property type="evidence" value="ECO:0007669"/>
    <property type="project" value="InterPro"/>
</dbReference>
<feature type="compositionally biased region" description="Low complexity" evidence="5">
    <location>
        <begin position="41"/>
        <end position="58"/>
    </location>
</feature>
<dbReference type="InterPro" id="IPR038450">
    <property type="entry name" value="PSII_Psb27_sf"/>
</dbReference>
<dbReference type="OrthoDB" id="419533at2759"/>
<dbReference type="STRING" id="69332.A0A388K633"/>
<reference evidence="6 7" key="1">
    <citation type="journal article" date="2018" name="Cell">
        <title>The Chara Genome: Secondary Complexity and Implications for Plant Terrestrialization.</title>
        <authorList>
            <person name="Nishiyama T."/>
            <person name="Sakayama H."/>
            <person name="Vries J.D."/>
            <person name="Buschmann H."/>
            <person name="Saint-Marcoux D."/>
            <person name="Ullrich K.K."/>
            <person name="Haas F.B."/>
            <person name="Vanderstraeten L."/>
            <person name="Becker D."/>
            <person name="Lang D."/>
            <person name="Vosolsobe S."/>
            <person name="Rombauts S."/>
            <person name="Wilhelmsson P.K.I."/>
            <person name="Janitza P."/>
            <person name="Kern R."/>
            <person name="Heyl A."/>
            <person name="Rumpler F."/>
            <person name="Villalobos L.I.A.C."/>
            <person name="Clay J.M."/>
            <person name="Skokan R."/>
            <person name="Toyoda A."/>
            <person name="Suzuki Y."/>
            <person name="Kagoshima H."/>
            <person name="Schijlen E."/>
            <person name="Tajeshwar N."/>
            <person name="Catarino B."/>
            <person name="Hetherington A.J."/>
            <person name="Saltykova A."/>
            <person name="Bonnot C."/>
            <person name="Breuninger H."/>
            <person name="Symeonidi A."/>
            <person name="Radhakrishnan G.V."/>
            <person name="Van Nieuwerburgh F."/>
            <person name="Deforce D."/>
            <person name="Chang C."/>
            <person name="Karol K.G."/>
            <person name="Hedrich R."/>
            <person name="Ulvskov P."/>
            <person name="Glockner G."/>
            <person name="Delwiche C.F."/>
            <person name="Petrasek J."/>
            <person name="Van de Peer Y."/>
            <person name="Friml J."/>
            <person name="Beilby M."/>
            <person name="Dolan L."/>
            <person name="Kohara Y."/>
            <person name="Sugano S."/>
            <person name="Fujiyama A."/>
            <person name="Delaux P.-M."/>
            <person name="Quint M."/>
            <person name="TheiBen G."/>
            <person name="Hagemann M."/>
            <person name="Harholt J."/>
            <person name="Dunand C."/>
            <person name="Zachgo S."/>
            <person name="Langdale J."/>
            <person name="Maumus F."/>
            <person name="Straeten D.V.D."/>
            <person name="Gould S.B."/>
            <person name="Rensing S.A."/>
        </authorList>
    </citation>
    <scope>NUCLEOTIDE SEQUENCE [LARGE SCALE GENOMIC DNA]</scope>
    <source>
        <strain evidence="6 7">S276</strain>
    </source>
</reference>
<comment type="subcellular location">
    <subcellularLocation>
        <location evidence="1">Membrane</location>
    </subcellularLocation>
    <subcellularLocation>
        <location evidence="4">Thylakoid</location>
    </subcellularLocation>
</comment>
<evidence type="ECO:0000256" key="1">
    <source>
        <dbReference type="ARBA" id="ARBA00004370"/>
    </source>
</evidence>
<dbReference type="GO" id="GO:0010206">
    <property type="term" value="P:photosystem II repair"/>
    <property type="evidence" value="ECO:0007669"/>
    <property type="project" value="EnsemblPlants"/>
</dbReference>
<feature type="region of interest" description="Disordered" evidence="5">
    <location>
        <begin position="41"/>
        <end position="75"/>
    </location>
</feature>
<dbReference type="Pfam" id="PF13326">
    <property type="entry name" value="PSII_Pbs27"/>
    <property type="match status" value="1"/>
</dbReference>
<keyword evidence="2" id="KW-0793">Thylakoid</keyword>
<evidence type="ECO:0000313" key="7">
    <source>
        <dbReference type="Proteomes" id="UP000265515"/>
    </source>
</evidence>
<dbReference type="InterPro" id="IPR025585">
    <property type="entry name" value="PSII_Psb27"/>
</dbReference>
<evidence type="ECO:0000256" key="2">
    <source>
        <dbReference type="ARBA" id="ARBA00023078"/>
    </source>
</evidence>
<dbReference type="Gramene" id="GBG65403">
    <property type="protein sequence ID" value="GBG65403"/>
    <property type="gene ID" value="CBR_g50764"/>
</dbReference>
<keyword evidence="7" id="KW-1185">Reference proteome</keyword>
<evidence type="ECO:0000313" key="6">
    <source>
        <dbReference type="EMBL" id="GBG65403.1"/>
    </source>
</evidence>
<dbReference type="PANTHER" id="PTHR34041">
    <property type="entry name" value="PHOTOSYSTEM II REPAIR PROTEIN PSB27-H1, CHLOROPLASTIC"/>
    <property type="match status" value="1"/>
</dbReference>
<dbReference type="GO" id="GO:0009543">
    <property type="term" value="C:chloroplast thylakoid lumen"/>
    <property type="evidence" value="ECO:0007669"/>
    <property type="project" value="EnsemblPlants"/>
</dbReference>
<evidence type="ECO:0000256" key="4">
    <source>
        <dbReference type="ARBA" id="ARBA00060385"/>
    </source>
</evidence>
<proteinExistence type="inferred from homology"/>
<dbReference type="PANTHER" id="PTHR34041:SF1">
    <property type="entry name" value="PHOTOSYSTEM II REPAIR PROTEIN PSB27-H1, CHLOROPLASTIC"/>
    <property type="match status" value="1"/>
</dbReference>
<keyword evidence="3" id="KW-0472">Membrane</keyword>
<evidence type="ECO:0000256" key="3">
    <source>
        <dbReference type="ARBA" id="ARBA00023136"/>
    </source>
</evidence>
<dbReference type="HAMAP" id="MF_01481">
    <property type="entry name" value="PSII_Psb27"/>
    <property type="match status" value="1"/>
</dbReference>
<evidence type="ECO:0000256" key="5">
    <source>
        <dbReference type="SAM" id="MobiDB-lite"/>
    </source>
</evidence>
<sequence length="215" mass="22694">MAASTAMASSTLRQQVGILSSNALLGGSAVSTRRTGPCYASAIATSSPPSQPPTCSASISTRTGGEETQSTHRREGVISRRETLSAASSAAMAAAVLLAMAPALPAEAKSLEERYAEETTAVIDKIRYTLNLDKTDPGKPDAVATLKAASVDWVAKYRREKKVAGKPSFSNMYSVLNAISGHYNSFGIGYPIPAKRKDRILQEVDDTEKALAKGR</sequence>
<dbReference type="AlphaFoldDB" id="A0A388K633"/>
<gene>
    <name evidence="6" type="ORF">CBR_g50764</name>
</gene>
<dbReference type="GO" id="GO:0071484">
    <property type="term" value="P:cellular response to light intensity"/>
    <property type="evidence" value="ECO:0007669"/>
    <property type="project" value="EnsemblPlants"/>
</dbReference>
<feature type="compositionally biased region" description="Polar residues" evidence="5">
    <location>
        <begin position="59"/>
        <end position="68"/>
    </location>
</feature>
<comment type="caution">
    <text evidence="6">The sequence shown here is derived from an EMBL/GenBank/DDBJ whole genome shotgun (WGS) entry which is preliminary data.</text>
</comment>
<dbReference type="Proteomes" id="UP000265515">
    <property type="component" value="Unassembled WGS sequence"/>
</dbReference>